<name>A0A814QN35_9BILA</name>
<sequence>MDTIIHRLFQNLYIVIISIMSIFNVPLIYMIDTNDEHNMNDHDENTINESTDKYSETVTEIPFDPAVQAGSMCLFIVQKYILIETFSKLLGLQTDMRIVHTNNQNNVRFGQTQPCHSVELLFLKIQKLINGRYFCIFLMCLGVCIYYKQYNPNIVLSSNECLQIHDKLMLMALNNTYQDFIMKEENVIIDDKINSSVKDNKSNVKDILKTISGITIVDNLTCTLYDAFLYGFTPPFCWKDDIKNFTPAGPPDDIHSFYDSNEKNPMNIVKNSINTVKKADKLLSCLKKIFNDILNKEQSRQKCLINEQVISKTVPIDVLSDQISQDEENTINEDKVVHEELILPFYSMSMSFKKQQNPICPNQG</sequence>
<keyword evidence="1" id="KW-1133">Transmembrane helix</keyword>
<proteinExistence type="predicted"/>
<accession>A0A814QN35</accession>
<organism evidence="2 3">
    <name type="scientific">Rotaria sordida</name>
    <dbReference type="NCBI Taxonomy" id="392033"/>
    <lineage>
        <taxon>Eukaryota</taxon>
        <taxon>Metazoa</taxon>
        <taxon>Spiralia</taxon>
        <taxon>Gnathifera</taxon>
        <taxon>Rotifera</taxon>
        <taxon>Eurotatoria</taxon>
        <taxon>Bdelloidea</taxon>
        <taxon>Philodinida</taxon>
        <taxon>Philodinidae</taxon>
        <taxon>Rotaria</taxon>
    </lineage>
</organism>
<evidence type="ECO:0000256" key="1">
    <source>
        <dbReference type="SAM" id="Phobius"/>
    </source>
</evidence>
<evidence type="ECO:0000313" key="2">
    <source>
        <dbReference type="EMBL" id="CAF1121846.1"/>
    </source>
</evidence>
<keyword evidence="1" id="KW-0812">Transmembrane</keyword>
<reference evidence="2" key="1">
    <citation type="submission" date="2021-02" db="EMBL/GenBank/DDBJ databases">
        <authorList>
            <person name="Nowell W R."/>
        </authorList>
    </citation>
    <scope>NUCLEOTIDE SEQUENCE</scope>
</reference>
<comment type="caution">
    <text evidence="2">The sequence shown here is derived from an EMBL/GenBank/DDBJ whole genome shotgun (WGS) entry which is preliminary data.</text>
</comment>
<protein>
    <submittedName>
        <fullName evidence="2">Uncharacterized protein</fullName>
    </submittedName>
</protein>
<dbReference type="Proteomes" id="UP000663864">
    <property type="component" value="Unassembled WGS sequence"/>
</dbReference>
<feature type="transmembrane region" description="Helical" evidence="1">
    <location>
        <begin position="12"/>
        <end position="31"/>
    </location>
</feature>
<dbReference type="AlphaFoldDB" id="A0A814QN35"/>
<evidence type="ECO:0000313" key="3">
    <source>
        <dbReference type="Proteomes" id="UP000663864"/>
    </source>
</evidence>
<gene>
    <name evidence="2" type="ORF">ZHD862_LOCUS18675</name>
</gene>
<dbReference type="EMBL" id="CAJNOT010000981">
    <property type="protein sequence ID" value="CAF1121846.1"/>
    <property type="molecule type" value="Genomic_DNA"/>
</dbReference>
<feature type="transmembrane region" description="Helical" evidence="1">
    <location>
        <begin position="129"/>
        <end position="147"/>
    </location>
</feature>
<keyword evidence="1" id="KW-0472">Membrane</keyword>